<dbReference type="PANTHER" id="PTHR11439">
    <property type="entry name" value="GAG-POL-RELATED RETROTRANSPOSON"/>
    <property type="match status" value="1"/>
</dbReference>
<dbReference type="SUPFAM" id="SSF56672">
    <property type="entry name" value="DNA/RNA polymerases"/>
    <property type="match status" value="1"/>
</dbReference>
<reference evidence="2" key="2">
    <citation type="submission" date="2022-01" db="EMBL/GenBank/DDBJ databases">
        <authorList>
            <person name="Yamashiro T."/>
            <person name="Shiraishi A."/>
            <person name="Satake H."/>
            <person name="Nakayama K."/>
        </authorList>
    </citation>
    <scope>NUCLEOTIDE SEQUENCE</scope>
</reference>
<feature type="domain" description="Reverse transcriptase Ty1/copia-type" evidence="1">
    <location>
        <begin position="6"/>
        <end position="150"/>
    </location>
</feature>
<evidence type="ECO:0000313" key="2">
    <source>
        <dbReference type="EMBL" id="GJS94563.1"/>
    </source>
</evidence>
<dbReference type="CDD" id="cd09272">
    <property type="entry name" value="RNase_HI_RT_Ty1"/>
    <property type="match status" value="1"/>
</dbReference>
<comment type="caution">
    <text evidence="2">The sequence shown here is derived from an EMBL/GenBank/DDBJ whole genome shotgun (WGS) entry which is preliminary data.</text>
</comment>
<dbReference type="Proteomes" id="UP001151760">
    <property type="component" value="Unassembled WGS sequence"/>
</dbReference>
<dbReference type="Pfam" id="PF07727">
    <property type="entry name" value="RVT_2"/>
    <property type="match status" value="1"/>
</dbReference>
<reference evidence="2" key="1">
    <citation type="journal article" date="2022" name="Int. J. Mol. Sci.">
        <title>Draft Genome of Tanacetum Coccineum: Genomic Comparison of Closely Related Tanacetum-Family Plants.</title>
        <authorList>
            <person name="Yamashiro T."/>
            <person name="Shiraishi A."/>
            <person name="Nakayama K."/>
            <person name="Satake H."/>
        </authorList>
    </citation>
    <scope>NUCLEOTIDE SEQUENCE</scope>
</reference>
<accession>A0ABQ5A0J3</accession>
<dbReference type="InterPro" id="IPR013103">
    <property type="entry name" value="RVT_2"/>
</dbReference>
<dbReference type="EMBL" id="BQNB010011741">
    <property type="protein sequence ID" value="GJS94563.1"/>
    <property type="molecule type" value="Genomic_DNA"/>
</dbReference>
<name>A0ABQ5A0J3_9ASTR</name>
<proteinExistence type="predicted"/>
<keyword evidence="3" id="KW-1185">Reference proteome</keyword>
<dbReference type="PANTHER" id="PTHR11439:SF521">
    <property type="entry name" value="RNA-DIRECTED DNA POLYMERASE"/>
    <property type="match status" value="1"/>
</dbReference>
<evidence type="ECO:0000259" key="1">
    <source>
        <dbReference type="Pfam" id="PF07727"/>
    </source>
</evidence>
<organism evidence="2 3">
    <name type="scientific">Tanacetum coccineum</name>
    <dbReference type="NCBI Taxonomy" id="301880"/>
    <lineage>
        <taxon>Eukaryota</taxon>
        <taxon>Viridiplantae</taxon>
        <taxon>Streptophyta</taxon>
        <taxon>Embryophyta</taxon>
        <taxon>Tracheophyta</taxon>
        <taxon>Spermatophyta</taxon>
        <taxon>Magnoliopsida</taxon>
        <taxon>eudicotyledons</taxon>
        <taxon>Gunneridae</taxon>
        <taxon>Pentapetalae</taxon>
        <taxon>asterids</taxon>
        <taxon>campanulids</taxon>
        <taxon>Asterales</taxon>
        <taxon>Asteraceae</taxon>
        <taxon>Asteroideae</taxon>
        <taxon>Anthemideae</taxon>
        <taxon>Anthemidinae</taxon>
        <taxon>Tanacetum</taxon>
    </lineage>
</organism>
<dbReference type="InterPro" id="IPR043502">
    <property type="entry name" value="DNA/RNA_pol_sf"/>
</dbReference>
<sequence>MENIKNFKARLVIQDFKQKSGIDYFDTYAPVACISTIRLFIATALIHNLIIHQMDVKTSFLNGELDEEVYMNQPQGFIMPINENKVCKLIKPLYGLKQALKKWHQKFDEVFLTHGYLLNQADKCVYSKFDEIVLYEGHGEADLILVSTSMDTSEKLMPNNGHVVSQLEYYMVIGCLMYVMTCTRPDIAFAVEGYTDASWNSNIEDNSSTSGWVFLLGGGVISWASKKQTCITSSTIESEFVI</sequence>
<evidence type="ECO:0000313" key="3">
    <source>
        <dbReference type="Proteomes" id="UP001151760"/>
    </source>
</evidence>
<gene>
    <name evidence="2" type="ORF">Tco_0801531</name>
</gene>
<protein>
    <submittedName>
        <fullName evidence="2">Zinc finger, CCHC-type containing protein</fullName>
    </submittedName>
</protein>